<dbReference type="Pfam" id="PF21243">
    <property type="entry name" value="ECT2_BRCT0"/>
    <property type="match status" value="1"/>
</dbReference>
<dbReference type="GO" id="GO:0005938">
    <property type="term" value="C:cell cortex"/>
    <property type="evidence" value="ECO:0007669"/>
    <property type="project" value="TreeGrafter"/>
</dbReference>
<feature type="region of interest" description="Disordered" evidence="1">
    <location>
        <begin position="298"/>
        <end position="332"/>
    </location>
</feature>
<dbReference type="GO" id="GO:0005096">
    <property type="term" value="F:GTPase activator activity"/>
    <property type="evidence" value="ECO:0007669"/>
    <property type="project" value="InterPro"/>
</dbReference>
<dbReference type="SMART" id="SM00292">
    <property type="entry name" value="BRCT"/>
    <property type="match status" value="2"/>
</dbReference>
<reference evidence="4" key="1">
    <citation type="submission" date="2021-12" db="EMBL/GenBank/DDBJ databases">
        <authorList>
            <person name="King R."/>
        </authorList>
    </citation>
    <scope>NUCLEOTIDE SEQUENCE</scope>
</reference>
<feature type="domain" description="DH" evidence="2">
    <location>
        <begin position="396"/>
        <end position="582"/>
    </location>
</feature>
<dbReference type="Proteomes" id="UP001154078">
    <property type="component" value="Chromosome 5"/>
</dbReference>
<evidence type="ECO:0000313" key="5">
    <source>
        <dbReference type="Proteomes" id="UP001154078"/>
    </source>
</evidence>
<dbReference type="InterPro" id="IPR001357">
    <property type="entry name" value="BRCT_dom"/>
</dbReference>
<feature type="domain" description="BRCT" evidence="3">
    <location>
        <begin position="213"/>
        <end position="302"/>
    </location>
</feature>
<dbReference type="PANTHER" id="PTHR16777">
    <property type="entry name" value="PROTEIN ECT2"/>
    <property type="match status" value="1"/>
</dbReference>
<evidence type="ECO:0008006" key="6">
    <source>
        <dbReference type="Google" id="ProtNLM"/>
    </source>
</evidence>
<dbReference type="GO" id="GO:0000281">
    <property type="term" value="P:mitotic cytokinesis"/>
    <property type="evidence" value="ECO:0007669"/>
    <property type="project" value="TreeGrafter"/>
</dbReference>
<dbReference type="Pfam" id="PF21242">
    <property type="entry name" value="ECT2_PH"/>
    <property type="match status" value="1"/>
</dbReference>
<evidence type="ECO:0000259" key="3">
    <source>
        <dbReference type="PROSITE" id="PS50172"/>
    </source>
</evidence>
<dbReference type="Pfam" id="PF12738">
    <property type="entry name" value="PTCB-BRCT"/>
    <property type="match status" value="1"/>
</dbReference>
<dbReference type="OrthoDB" id="9997817at2759"/>
<dbReference type="InterPro" id="IPR035899">
    <property type="entry name" value="DBL_dom_sf"/>
</dbReference>
<dbReference type="PROSITE" id="PS50010">
    <property type="entry name" value="DH_2"/>
    <property type="match status" value="1"/>
</dbReference>
<dbReference type="InterPro" id="IPR049396">
    <property type="entry name" value="ECT2_BRCT0"/>
</dbReference>
<accession>A0A9P0B6Z0</accession>
<evidence type="ECO:0000259" key="2">
    <source>
        <dbReference type="PROSITE" id="PS50010"/>
    </source>
</evidence>
<dbReference type="CDD" id="cd00160">
    <property type="entry name" value="RhoGEF"/>
    <property type="match status" value="1"/>
</dbReference>
<feature type="region of interest" description="Disordered" evidence="1">
    <location>
        <begin position="841"/>
        <end position="877"/>
    </location>
</feature>
<keyword evidence="5" id="KW-1185">Reference proteome</keyword>
<protein>
    <recommendedName>
        <fullName evidence="6">Protein ECT2</fullName>
    </recommendedName>
</protein>
<gene>
    <name evidence="4" type="ORF">MELIAE_LOCUS7353</name>
</gene>
<dbReference type="InterPro" id="IPR000219">
    <property type="entry name" value="DH_dom"/>
</dbReference>
<dbReference type="Pfam" id="PF00533">
    <property type="entry name" value="BRCT"/>
    <property type="match status" value="1"/>
</dbReference>
<dbReference type="InterPro" id="IPR011993">
    <property type="entry name" value="PH-like_dom_sf"/>
</dbReference>
<dbReference type="GO" id="GO:2000431">
    <property type="term" value="P:regulation of cytokinesis, actomyosin contractile ring assembly"/>
    <property type="evidence" value="ECO:0007669"/>
    <property type="project" value="InterPro"/>
</dbReference>
<dbReference type="InterPro" id="IPR026817">
    <property type="entry name" value="Ect2"/>
</dbReference>
<evidence type="ECO:0000256" key="1">
    <source>
        <dbReference type="SAM" id="MobiDB-lite"/>
    </source>
</evidence>
<dbReference type="GO" id="GO:0005634">
    <property type="term" value="C:nucleus"/>
    <property type="evidence" value="ECO:0007669"/>
    <property type="project" value="InterPro"/>
</dbReference>
<organism evidence="4 5">
    <name type="scientific">Brassicogethes aeneus</name>
    <name type="common">Rape pollen beetle</name>
    <name type="synonym">Meligethes aeneus</name>
    <dbReference type="NCBI Taxonomy" id="1431903"/>
    <lineage>
        <taxon>Eukaryota</taxon>
        <taxon>Metazoa</taxon>
        <taxon>Ecdysozoa</taxon>
        <taxon>Arthropoda</taxon>
        <taxon>Hexapoda</taxon>
        <taxon>Insecta</taxon>
        <taxon>Pterygota</taxon>
        <taxon>Neoptera</taxon>
        <taxon>Endopterygota</taxon>
        <taxon>Coleoptera</taxon>
        <taxon>Polyphaga</taxon>
        <taxon>Cucujiformia</taxon>
        <taxon>Nitidulidae</taxon>
        <taxon>Meligethinae</taxon>
        <taxon>Brassicogethes</taxon>
    </lineage>
</organism>
<dbReference type="CDD" id="cd17732">
    <property type="entry name" value="BRCT_Ect2_rpt2"/>
    <property type="match status" value="1"/>
</dbReference>
<proteinExistence type="predicted"/>
<dbReference type="SUPFAM" id="SSF52113">
    <property type="entry name" value="BRCT domain"/>
    <property type="match status" value="2"/>
</dbReference>
<dbReference type="Gene3D" id="3.40.50.10190">
    <property type="entry name" value="BRCT domain"/>
    <property type="match status" value="3"/>
</dbReference>
<dbReference type="SUPFAM" id="SSF50729">
    <property type="entry name" value="PH domain-like"/>
    <property type="match status" value="1"/>
</dbReference>
<dbReference type="Gene3D" id="1.20.900.10">
    <property type="entry name" value="Dbl homology (DH) domain"/>
    <property type="match status" value="1"/>
</dbReference>
<dbReference type="PANTHER" id="PTHR16777:SF2">
    <property type="entry name" value="PROTEIN ECT2"/>
    <property type="match status" value="1"/>
</dbReference>
<dbReference type="Gene3D" id="2.30.29.30">
    <property type="entry name" value="Pleckstrin-homology domain (PH domain)/Phosphotyrosine-binding domain (PTB)"/>
    <property type="match status" value="1"/>
</dbReference>
<dbReference type="InterPro" id="IPR036420">
    <property type="entry name" value="BRCT_dom_sf"/>
</dbReference>
<dbReference type="PROSITE" id="PS50172">
    <property type="entry name" value="BRCT"/>
    <property type="match status" value="2"/>
</dbReference>
<dbReference type="SUPFAM" id="SSF48065">
    <property type="entry name" value="DBL homology domain (DH-domain)"/>
    <property type="match status" value="1"/>
</dbReference>
<dbReference type="Pfam" id="PF00621">
    <property type="entry name" value="RhoGEF"/>
    <property type="match status" value="1"/>
</dbReference>
<dbReference type="AlphaFoldDB" id="A0A9P0B6Z0"/>
<dbReference type="CDD" id="cd01229">
    <property type="entry name" value="PH_Ect2"/>
    <property type="match status" value="1"/>
</dbReference>
<dbReference type="EMBL" id="OV121136">
    <property type="protein sequence ID" value="CAH0556413.1"/>
    <property type="molecule type" value="Genomic_DNA"/>
</dbReference>
<dbReference type="CDD" id="cd17733">
    <property type="entry name" value="BRCT_Ect2_rpt1"/>
    <property type="match status" value="1"/>
</dbReference>
<name>A0A9P0B6Z0_BRAAE</name>
<dbReference type="InterPro" id="IPR049395">
    <property type="entry name" value="ECT2_PH"/>
</dbReference>
<dbReference type="GO" id="GO:0005085">
    <property type="term" value="F:guanyl-nucleotide exchange factor activity"/>
    <property type="evidence" value="ECO:0007669"/>
    <property type="project" value="InterPro"/>
</dbReference>
<evidence type="ECO:0000313" key="4">
    <source>
        <dbReference type="EMBL" id="CAH0556413.1"/>
    </source>
</evidence>
<feature type="domain" description="BRCT" evidence="3">
    <location>
        <begin position="123"/>
        <end position="201"/>
    </location>
</feature>
<sequence length="877" mass="98534">MDVVNAQIKSQSSICSESTGDETPAIIAPVDRRICLVGDLQNDDKLHTVAESFGVPVVTSSDGREYVDEKCSTVFVIKQFHGEIYNVLSKYKQCLLGPPALQQLAKKKEALPENTRPLYNLAMSGVVSCFTGFRVKEELTKIVPLIHHMGGSIRKDVSQKVTHLIANHAGGEKYHYATTFRVPIMNLNWVHSSWEKKDDLDFSASQDTFIMDYKLKPFHGAKVCFFGFPEDEEKHMTEILVGNGGTPTTIDDPGCTHVVVDESSRNDKQQPEAANKAHVVKAEWFWTSVQKEVSLEEKEYTLQEPPDNVLSPNARRDSHLATPGSQSRRKRKRLQNEIISSLAHQSPSVHKRRSSVSDAGLLSVSNSFLDYTQSPEGKANDGCVATADSPKKQVTARHQVFLELVQTEKNYVEILEVILNLFKRELEEQDDKLINSTEMNLIFGKLPPIYEAHSLMLKEFEFYKNSWTEDAKIGDTICKHKDKLQSAYPHFINYFEEMKETIMRCDTKYPRFHAFLKAKLTKQECGRQTLPELMIRPVQRLGSISLLLHDILKHTPKTNPDYASLELAMTMIREVMTNINEDKRKAECQVKIFTIFNEIDNCPPEIVSSHRHFIAKTDVTQLNSSEGLSSKGSNLVLFLFSDRLEVCKKKSKAFNSLKSPGVGGGGAQSKYKHVKLMTLNAIKRVIDVAESDECVNVFSLVCRHNDEIKERLYSFQVVANDEPEGRDAPKTLEKGEFLRTLSRQMANNSCTADADKFLAYLEPSQLDIDTDISNGTLSKARAFATRTRLKVGRAFSFNKTPSKLKRAVSSMMSPFGSSTNLTPASQLAQMKLQSYTNINELGNTENEDESPPVAPMSVQPTRKMKAGSLGVNSLKRL</sequence>
<dbReference type="SMART" id="SM00325">
    <property type="entry name" value="RhoGEF"/>
    <property type="match status" value="1"/>
</dbReference>
<dbReference type="GO" id="GO:0007399">
    <property type="term" value="P:nervous system development"/>
    <property type="evidence" value="ECO:0007669"/>
    <property type="project" value="TreeGrafter"/>
</dbReference>